<dbReference type="EMBL" id="CP012117">
    <property type="protein sequence ID" value="ANP28250.1"/>
    <property type="molecule type" value="Genomic_DNA"/>
</dbReference>
<protein>
    <submittedName>
        <fullName evidence="3">DUF4233 domain-containing protein</fullName>
    </submittedName>
</protein>
<dbReference type="InterPro" id="IPR025327">
    <property type="entry name" value="DUF4233"/>
</dbReference>
<proteinExistence type="predicted"/>
<keyword evidence="1" id="KW-0472">Membrane</keyword>
<dbReference type="EMBL" id="CP044108">
    <property type="protein sequence ID" value="QEU11373.1"/>
    <property type="molecule type" value="Genomic_DNA"/>
</dbReference>
<dbReference type="KEGG" id="dva:DAD186_17000"/>
<evidence type="ECO:0000313" key="2">
    <source>
        <dbReference type="EMBL" id="ANP28250.1"/>
    </source>
</evidence>
<evidence type="ECO:0000313" key="4">
    <source>
        <dbReference type="Proteomes" id="UP000092596"/>
    </source>
</evidence>
<reference evidence="2 4" key="1">
    <citation type="submission" date="2015-06" db="EMBL/GenBank/DDBJ databases">
        <title>Investigation of pathophysiology for high-risk pregnancy and development of treatment modality based on it.</title>
        <authorList>
            <person name="Kim B.-C."/>
            <person name="Lim S."/>
        </authorList>
    </citation>
    <scope>NUCLEOTIDE SEQUENCE [LARGE SCALE GENOMIC DNA]</scope>
    <source>
        <strain evidence="2 4">AD1-86</strain>
    </source>
</reference>
<dbReference type="RefSeq" id="WP_082738765.1">
    <property type="nucleotide sequence ID" value="NZ_CP012117.1"/>
</dbReference>
<evidence type="ECO:0000313" key="3">
    <source>
        <dbReference type="EMBL" id="QEU11373.1"/>
    </source>
</evidence>
<keyword evidence="1" id="KW-0812">Transmembrane</keyword>
<reference evidence="3 5" key="2">
    <citation type="submission" date="2019-09" db="EMBL/GenBank/DDBJ databases">
        <title>FDA dAtabase for Regulatory Grade micrObial Sequences (FDA-ARGOS): Supporting development and validation of Infectious Disease Dx tests.</title>
        <authorList>
            <person name="Sciortino C."/>
            <person name="Tallon L."/>
            <person name="Sadzewicz L."/>
            <person name="Vavikolanu K."/>
            <person name="Mehta A."/>
            <person name="Aluvathingal J."/>
            <person name="Nadendla S."/>
            <person name="Nandy P."/>
            <person name="Geyer C."/>
            <person name="Yan Y."/>
            <person name="Sichtig H."/>
        </authorList>
    </citation>
    <scope>NUCLEOTIDE SEQUENCE [LARGE SCALE GENOMIC DNA]</scope>
    <source>
        <strain evidence="3 5">FDAARGOS_640</strain>
    </source>
</reference>
<dbReference type="GeneID" id="74908939"/>
<feature type="transmembrane region" description="Helical" evidence="1">
    <location>
        <begin position="16"/>
        <end position="38"/>
    </location>
</feature>
<keyword evidence="1" id="KW-1133">Transmembrane helix</keyword>
<dbReference type="Proteomes" id="UP000323865">
    <property type="component" value="Chromosome"/>
</dbReference>
<feature type="transmembrane region" description="Helical" evidence="1">
    <location>
        <begin position="44"/>
        <end position="64"/>
    </location>
</feature>
<dbReference type="Proteomes" id="UP000092596">
    <property type="component" value="Chromosome"/>
</dbReference>
<keyword evidence="5" id="KW-1185">Reference proteome</keyword>
<feature type="transmembrane region" description="Helical" evidence="1">
    <location>
        <begin position="76"/>
        <end position="105"/>
    </location>
</feature>
<dbReference type="AlphaFoldDB" id="A0A1B0ZJZ5"/>
<evidence type="ECO:0000313" key="5">
    <source>
        <dbReference type="Proteomes" id="UP000323865"/>
    </source>
</evidence>
<sequence length="132" mass="14406">MDITPSTRKSGAQRMLCATILACEAFVALFGGLVAHGLAPDTRLVSWILALVLLVVFILAARLLSKGQAWPYWFGLALQAPLILFGLFVPAMYVVGAFFAVLYWLGVVKGRQLDREKDAIDRRVLGDDAAAR</sequence>
<name>A0A1B0ZJZ5_9MICO</name>
<evidence type="ECO:0000256" key="1">
    <source>
        <dbReference type="SAM" id="Phobius"/>
    </source>
</evidence>
<dbReference type="Pfam" id="PF14017">
    <property type="entry name" value="DUF4233"/>
    <property type="match status" value="1"/>
</dbReference>
<gene>
    <name evidence="2" type="ORF">DAD186_17000</name>
    <name evidence="3" type="ORF">FOB48_03030</name>
</gene>
<accession>A0A1B0ZJZ5</accession>
<dbReference type="PATRIC" id="fig|1630135.4.peg.1700"/>
<organism evidence="2 4">
    <name type="scientific">Dermabacter vaginalis</name>
    <dbReference type="NCBI Taxonomy" id="1630135"/>
    <lineage>
        <taxon>Bacteria</taxon>
        <taxon>Bacillati</taxon>
        <taxon>Actinomycetota</taxon>
        <taxon>Actinomycetes</taxon>
        <taxon>Micrococcales</taxon>
        <taxon>Dermabacteraceae</taxon>
        <taxon>Dermabacter</taxon>
    </lineage>
</organism>
<dbReference type="STRING" id="1630135.DAD186_17000"/>